<feature type="domain" description="GAG-pre-integrase" evidence="3">
    <location>
        <begin position="371"/>
        <end position="423"/>
    </location>
</feature>
<protein>
    <submittedName>
        <fullName evidence="4">Ribonuclease H-like domain-containing protein</fullName>
    </submittedName>
</protein>
<sequence>MMGISNEHQLKFNLIKDAKQLLEAIEKRFGGNAATKKTQRNLLKHQFENFFASSSEMLDQTFDMLQKRFLKKNGRKLTVNGNESLVFDMSKVERYNCHKRGHFARECRAKRNQDTKHKESTRRSMLVETPASTALVSCDGLGGYDWSDQAKEVPNYALMAYISLNSDSKVSNDSACSKSCFESVKLLKSHNEQLLKDLKKLELMVLGYKTGLQSLEEILTFFKKNEFIYLEDIKVLKVKIQIKDIAIKELRRKLEVAQKEKEGIHLTVEKLENASKSLNKLIDCHIIDNCKKGLGYESYNAIPPPYTGNFMPPKPDLYYTGLDEFAVKPVVENKSSEEETKTMNKLMKDMLLLEETPKVEKSQKRVPRKNNMYSVDLKNIVPKGGLTCLFTKATSDESKTWHRRLRHLNFKTINELVKRNLVREAVNTACYVQNRVLVVKPHNKTLYELFHGRTPTLSFMRPFGYPVTILNTKDHISKFDGSRPDWLFDINALKRTMNYESIVAGTQSNDYVGKKVSDNAGQARKETEPVKDIPLWTADPPFSQDPKSSHDDGFKPLSDDGKKVVEDLSKGNECTDQEKEDHVNNTNNVNSTNNINIVSSTINAAITNNDNELLFDPNIPAVEDVGTFDFLNEDEDDGEMADMNNFDTLIQVSPTPSTRIHKDHLLDQVIGDLHLATQTRQISKNLEEHGFVSTIQQRANHKDLQNCLFACFLSQEEPKKPLLKDEDGEEVDVHMYRSMIGSLMYLTSLRRNIMFAVCACARYQVNPKVSRLHAMKRICRKPKRKYTQIPQPSGSTENVVDEVVYKERGDRLVKTATTASSLEAEQDSGNIDKTQSKATPNEASSPGTTSGGGPRCQEAIGDTIDQTRFENVSKLSNDSLLARGNTLQSNDDSLKLNELMEVCTNLQSRVLALEKTKTTQALEITSLKKRVKKLKKKQMSRTHKLKRLYKVGLTARVDSSKDEPNLGEDASKQGRIKAIDTDEDITLVNDQDDAEMFDVSDAGEINAASIAITNSVAVTITTEEVILDKALVELKASKPKVKGVFIQEPSESITTTTTISLKKSQDKGKGIMVEEPVKPKKKEQIRLDEETALKLQAELQAEFEEEQRLARECDQKEQEANIALIKEWDDIQVKIDVDYQLVQRLQAEEQQELNDAEKATLFMPFLEKRREFFAAKASEEKRNKPPTQAQQRKIMSTYLKNVEGKKLKDLKNKSFDSIQKMFDRAFKRVNTFVDFRTELVKGSSKRAGEELKQGSSKKQKVNDNKEIAELKELMKIIPDEEEVAIDVIPLAVKSPKIVD</sequence>
<dbReference type="PANTHER" id="PTHR11439:SF495">
    <property type="entry name" value="REVERSE TRANSCRIPTASE, RNA-DEPENDENT DNA POLYMERASE-RELATED"/>
    <property type="match status" value="1"/>
</dbReference>
<proteinExistence type="predicted"/>
<organism evidence="4">
    <name type="scientific">Tanacetum cinerariifolium</name>
    <name type="common">Dalmatian daisy</name>
    <name type="synonym">Chrysanthemum cinerariifolium</name>
    <dbReference type="NCBI Taxonomy" id="118510"/>
    <lineage>
        <taxon>Eukaryota</taxon>
        <taxon>Viridiplantae</taxon>
        <taxon>Streptophyta</taxon>
        <taxon>Embryophyta</taxon>
        <taxon>Tracheophyta</taxon>
        <taxon>Spermatophyta</taxon>
        <taxon>Magnoliopsida</taxon>
        <taxon>eudicotyledons</taxon>
        <taxon>Gunneridae</taxon>
        <taxon>Pentapetalae</taxon>
        <taxon>asterids</taxon>
        <taxon>campanulids</taxon>
        <taxon>Asterales</taxon>
        <taxon>Asteraceae</taxon>
        <taxon>Asteroideae</taxon>
        <taxon>Anthemideae</taxon>
        <taxon>Anthemidinae</taxon>
        <taxon>Tanacetum</taxon>
    </lineage>
</organism>
<evidence type="ECO:0000256" key="1">
    <source>
        <dbReference type="SAM" id="Coils"/>
    </source>
</evidence>
<dbReference type="PANTHER" id="PTHR11439">
    <property type="entry name" value="GAG-POL-RELATED RETROTRANSPOSON"/>
    <property type="match status" value="1"/>
</dbReference>
<keyword evidence="1" id="KW-0175">Coiled coil</keyword>
<feature type="region of interest" description="Disordered" evidence="2">
    <location>
        <begin position="518"/>
        <end position="561"/>
    </location>
</feature>
<feature type="coiled-coil region" evidence="1">
    <location>
        <begin position="1087"/>
        <end position="1159"/>
    </location>
</feature>
<evidence type="ECO:0000256" key="2">
    <source>
        <dbReference type="SAM" id="MobiDB-lite"/>
    </source>
</evidence>
<comment type="caution">
    <text evidence="4">The sequence shown here is derived from an EMBL/GenBank/DDBJ whole genome shotgun (WGS) entry which is preliminary data.</text>
</comment>
<dbReference type="EMBL" id="BKCJ010004706">
    <property type="protein sequence ID" value="GEU62618.1"/>
    <property type="molecule type" value="Genomic_DNA"/>
</dbReference>
<dbReference type="InterPro" id="IPR025724">
    <property type="entry name" value="GAG-pre-integrase_dom"/>
</dbReference>
<feature type="compositionally biased region" description="Basic and acidic residues" evidence="2">
    <location>
        <begin position="547"/>
        <end position="561"/>
    </location>
</feature>
<evidence type="ECO:0000259" key="3">
    <source>
        <dbReference type="Pfam" id="PF13976"/>
    </source>
</evidence>
<feature type="region of interest" description="Disordered" evidence="2">
    <location>
        <begin position="816"/>
        <end position="856"/>
    </location>
</feature>
<accession>A0A6L2LLS7</accession>
<gene>
    <name evidence="4" type="ORF">Tci_034596</name>
</gene>
<dbReference type="Pfam" id="PF13976">
    <property type="entry name" value="gag_pre-integrs"/>
    <property type="match status" value="1"/>
</dbReference>
<evidence type="ECO:0000313" key="4">
    <source>
        <dbReference type="EMBL" id="GEU62618.1"/>
    </source>
</evidence>
<reference evidence="4" key="1">
    <citation type="journal article" date="2019" name="Sci. Rep.">
        <title>Draft genome of Tanacetum cinerariifolium, the natural source of mosquito coil.</title>
        <authorList>
            <person name="Yamashiro T."/>
            <person name="Shiraishi A."/>
            <person name="Satake H."/>
            <person name="Nakayama K."/>
        </authorList>
    </citation>
    <scope>NUCLEOTIDE SEQUENCE</scope>
</reference>
<feature type="compositionally biased region" description="Polar residues" evidence="2">
    <location>
        <begin position="816"/>
        <end position="843"/>
    </location>
</feature>
<name>A0A6L2LLS7_TANCI</name>
<feature type="coiled-coil region" evidence="1">
    <location>
        <begin position="240"/>
        <end position="274"/>
    </location>
</feature>
<feature type="compositionally biased region" description="Basic and acidic residues" evidence="2">
    <location>
        <begin position="518"/>
        <end position="531"/>
    </location>
</feature>